<dbReference type="InterPro" id="IPR002410">
    <property type="entry name" value="Peptidase_S33"/>
</dbReference>
<evidence type="ECO:0000256" key="6">
    <source>
        <dbReference type="ARBA" id="ARBA00022490"/>
    </source>
</evidence>
<evidence type="ECO:0000259" key="10">
    <source>
        <dbReference type="Pfam" id="PF00561"/>
    </source>
</evidence>
<comment type="catalytic activity">
    <reaction evidence="1">
        <text>Release of N-terminal proline from a peptide.</text>
        <dbReference type="EC" id="3.4.11.5"/>
    </reaction>
</comment>
<keyword evidence="8" id="KW-0378">Hydrolase</keyword>
<keyword evidence="7" id="KW-0645">Protease</keyword>
<dbReference type="EC" id="3.4.11.5" evidence="4"/>
<name>A0A9P7KBM3_9AGAR</name>
<dbReference type="InterPro" id="IPR029058">
    <property type="entry name" value="AB_hydrolase_fold"/>
</dbReference>
<dbReference type="EMBL" id="JABCKV010000029">
    <property type="protein sequence ID" value="KAG5645926.1"/>
    <property type="molecule type" value="Genomic_DNA"/>
</dbReference>
<dbReference type="Gene3D" id="3.40.50.1820">
    <property type="entry name" value="alpha/beta hydrolase"/>
    <property type="match status" value="2"/>
</dbReference>
<dbReference type="GO" id="GO:0005737">
    <property type="term" value="C:cytoplasm"/>
    <property type="evidence" value="ECO:0007669"/>
    <property type="project" value="UniProtKB-SubCell"/>
</dbReference>
<reference evidence="11" key="1">
    <citation type="submission" date="2020-07" db="EMBL/GenBank/DDBJ databases">
        <authorList>
            <person name="Nieuwenhuis M."/>
            <person name="Van De Peppel L.J.J."/>
        </authorList>
    </citation>
    <scope>NUCLEOTIDE SEQUENCE</scope>
    <source>
        <strain evidence="11">AP01</strain>
        <tissue evidence="11">Mycelium</tissue>
    </source>
</reference>
<dbReference type="InterPro" id="IPR005944">
    <property type="entry name" value="Pro_iminopeptidase"/>
</dbReference>
<evidence type="ECO:0000256" key="2">
    <source>
        <dbReference type="ARBA" id="ARBA00004496"/>
    </source>
</evidence>
<evidence type="ECO:0000256" key="8">
    <source>
        <dbReference type="ARBA" id="ARBA00022801"/>
    </source>
</evidence>
<evidence type="ECO:0000256" key="4">
    <source>
        <dbReference type="ARBA" id="ARBA00012568"/>
    </source>
</evidence>
<sequence length="179" mass="20147">MYPPIEPYLTGHLKVSDIHTLYYEVSGNKDGAPVVFLHGGPGGGVDVADRTFFNPEKYKIILFDQRGAGKSTPSAGLEENTTWDLVKDIEKIRELLKVDTWHVFGGSWIELIGIHSMTSELKFFYQEGASHLFPEAWDAYIAPIPEAERHDLILAYHAQLNSVDESTRITAAKAWAKWE</sequence>
<evidence type="ECO:0000313" key="12">
    <source>
        <dbReference type="Proteomes" id="UP000775547"/>
    </source>
</evidence>
<protein>
    <recommendedName>
        <fullName evidence="4">prolyl aminopeptidase</fullName>
        <ecNumber evidence="4">3.4.11.5</ecNumber>
    </recommendedName>
    <alternativeName>
        <fullName evidence="9">Prolyl aminopeptidase</fullName>
    </alternativeName>
</protein>
<evidence type="ECO:0000256" key="5">
    <source>
        <dbReference type="ARBA" id="ARBA00022438"/>
    </source>
</evidence>
<comment type="similarity">
    <text evidence="3">Belongs to the peptidase S33 family.</text>
</comment>
<reference evidence="11" key="2">
    <citation type="submission" date="2021-10" db="EMBL/GenBank/DDBJ databases">
        <title>Phylogenomics reveals ancestral predisposition of the termite-cultivated fungus Termitomyces towards a domesticated lifestyle.</title>
        <authorList>
            <person name="Auxier B."/>
            <person name="Grum-Grzhimaylo A."/>
            <person name="Cardenas M.E."/>
            <person name="Lodge J.D."/>
            <person name="Laessoe T."/>
            <person name="Pedersen O."/>
            <person name="Smith M.E."/>
            <person name="Kuyper T.W."/>
            <person name="Franco-Molano E.A."/>
            <person name="Baroni T.J."/>
            <person name="Aanen D.K."/>
        </authorList>
    </citation>
    <scope>NUCLEOTIDE SEQUENCE</scope>
    <source>
        <strain evidence="11">AP01</strain>
        <tissue evidence="11">Mycelium</tissue>
    </source>
</reference>
<dbReference type="SUPFAM" id="SSF53474">
    <property type="entry name" value="alpha/beta-Hydrolases"/>
    <property type="match status" value="1"/>
</dbReference>
<dbReference type="Proteomes" id="UP000775547">
    <property type="component" value="Unassembled WGS sequence"/>
</dbReference>
<evidence type="ECO:0000256" key="7">
    <source>
        <dbReference type="ARBA" id="ARBA00022670"/>
    </source>
</evidence>
<evidence type="ECO:0000256" key="1">
    <source>
        <dbReference type="ARBA" id="ARBA00001585"/>
    </source>
</evidence>
<dbReference type="InterPro" id="IPR000073">
    <property type="entry name" value="AB_hydrolase_1"/>
</dbReference>
<dbReference type="GO" id="GO:0006508">
    <property type="term" value="P:proteolysis"/>
    <property type="evidence" value="ECO:0007669"/>
    <property type="project" value="UniProtKB-KW"/>
</dbReference>
<organism evidence="11 12">
    <name type="scientific">Asterophora parasitica</name>
    <dbReference type="NCBI Taxonomy" id="117018"/>
    <lineage>
        <taxon>Eukaryota</taxon>
        <taxon>Fungi</taxon>
        <taxon>Dikarya</taxon>
        <taxon>Basidiomycota</taxon>
        <taxon>Agaricomycotina</taxon>
        <taxon>Agaricomycetes</taxon>
        <taxon>Agaricomycetidae</taxon>
        <taxon>Agaricales</taxon>
        <taxon>Tricholomatineae</taxon>
        <taxon>Lyophyllaceae</taxon>
        <taxon>Asterophora</taxon>
    </lineage>
</organism>
<feature type="domain" description="AB hydrolase-1" evidence="10">
    <location>
        <begin position="33"/>
        <end position="108"/>
    </location>
</feature>
<evidence type="ECO:0000256" key="3">
    <source>
        <dbReference type="ARBA" id="ARBA00010088"/>
    </source>
</evidence>
<dbReference type="Pfam" id="PF00561">
    <property type="entry name" value="Abhydrolase_1"/>
    <property type="match status" value="1"/>
</dbReference>
<dbReference type="PANTHER" id="PTHR43722:SF1">
    <property type="entry name" value="PROLINE IMINOPEPTIDASE"/>
    <property type="match status" value="1"/>
</dbReference>
<gene>
    <name evidence="11" type="ORF">DXG03_004715</name>
</gene>
<dbReference type="GO" id="GO:0004177">
    <property type="term" value="F:aminopeptidase activity"/>
    <property type="evidence" value="ECO:0007669"/>
    <property type="project" value="UniProtKB-KW"/>
</dbReference>
<dbReference type="PANTHER" id="PTHR43722">
    <property type="entry name" value="PROLINE IMINOPEPTIDASE"/>
    <property type="match status" value="1"/>
</dbReference>
<comment type="subcellular location">
    <subcellularLocation>
        <location evidence="2">Cytoplasm</location>
    </subcellularLocation>
</comment>
<dbReference type="AlphaFoldDB" id="A0A9P7KBM3"/>
<keyword evidence="12" id="KW-1185">Reference proteome</keyword>
<evidence type="ECO:0000313" key="11">
    <source>
        <dbReference type="EMBL" id="KAG5645926.1"/>
    </source>
</evidence>
<proteinExistence type="inferred from homology"/>
<dbReference type="PRINTS" id="PR00793">
    <property type="entry name" value="PROAMNOPTASE"/>
</dbReference>
<evidence type="ECO:0000256" key="9">
    <source>
        <dbReference type="ARBA" id="ARBA00029605"/>
    </source>
</evidence>
<accession>A0A9P7KBM3</accession>
<keyword evidence="6" id="KW-0963">Cytoplasm</keyword>
<comment type="caution">
    <text evidence="11">The sequence shown here is derived from an EMBL/GenBank/DDBJ whole genome shotgun (WGS) entry which is preliminary data.</text>
</comment>
<dbReference type="OrthoDB" id="10249433at2759"/>
<keyword evidence="5" id="KW-0031">Aminopeptidase</keyword>